<sequence>MEMVSRVAFLWRLLRTVFYMVMVIHINACAYFIVSRIQGIHLGTLNCKIAEISKYPCHEKL</sequence>
<feature type="transmembrane region" description="Helical" evidence="1">
    <location>
        <begin position="16"/>
        <end position="34"/>
    </location>
</feature>
<proteinExistence type="predicted"/>
<evidence type="ECO:0000256" key="1">
    <source>
        <dbReference type="SAM" id="Phobius"/>
    </source>
</evidence>
<keyword evidence="1" id="KW-1133">Transmembrane helix</keyword>
<dbReference type="EMBL" id="MNPL01011504">
    <property type="protein sequence ID" value="OQR72576.1"/>
    <property type="molecule type" value="Genomic_DNA"/>
</dbReference>
<reference evidence="2 3" key="1">
    <citation type="journal article" date="2017" name="Gigascience">
        <title>Draft genome of the honey bee ectoparasitic mite, Tropilaelaps mercedesae, is shaped by the parasitic life history.</title>
        <authorList>
            <person name="Dong X."/>
            <person name="Armstrong S.D."/>
            <person name="Xia D."/>
            <person name="Makepeace B.L."/>
            <person name="Darby A.C."/>
            <person name="Kadowaki T."/>
        </authorList>
    </citation>
    <scope>NUCLEOTIDE SEQUENCE [LARGE SCALE GENOMIC DNA]</scope>
    <source>
        <strain evidence="2">Wuxi-XJTLU</strain>
    </source>
</reference>
<accession>A0A1V9XGL2</accession>
<comment type="caution">
    <text evidence="2">The sequence shown here is derived from an EMBL/GenBank/DDBJ whole genome shotgun (WGS) entry which is preliminary data.</text>
</comment>
<dbReference type="OrthoDB" id="421226at2759"/>
<dbReference type="AlphaFoldDB" id="A0A1V9XGL2"/>
<organism evidence="2 3">
    <name type="scientific">Tropilaelaps mercedesae</name>
    <dbReference type="NCBI Taxonomy" id="418985"/>
    <lineage>
        <taxon>Eukaryota</taxon>
        <taxon>Metazoa</taxon>
        <taxon>Ecdysozoa</taxon>
        <taxon>Arthropoda</taxon>
        <taxon>Chelicerata</taxon>
        <taxon>Arachnida</taxon>
        <taxon>Acari</taxon>
        <taxon>Parasitiformes</taxon>
        <taxon>Mesostigmata</taxon>
        <taxon>Gamasina</taxon>
        <taxon>Dermanyssoidea</taxon>
        <taxon>Laelapidae</taxon>
        <taxon>Tropilaelaps</taxon>
    </lineage>
</organism>
<name>A0A1V9XGL2_9ACAR</name>
<evidence type="ECO:0000313" key="2">
    <source>
        <dbReference type="EMBL" id="OQR72576.1"/>
    </source>
</evidence>
<gene>
    <name evidence="2" type="ORF">BIW11_03747</name>
</gene>
<keyword evidence="1" id="KW-0812">Transmembrane</keyword>
<keyword evidence="3" id="KW-1185">Reference proteome</keyword>
<dbReference type="InParanoid" id="A0A1V9XGL2"/>
<feature type="non-terminal residue" evidence="2">
    <location>
        <position position="61"/>
    </location>
</feature>
<evidence type="ECO:0000313" key="3">
    <source>
        <dbReference type="Proteomes" id="UP000192247"/>
    </source>
</evidence>
<protein>
    <submittedName>
        <fullName evidence="2">Uncharacterized protein</fullName>
    </submittedName>
</protein>
<keyword evidence="1" id="KW-0472">Membrane</keyword>
<dbReference type="Proteomes" id="UP000192247">
    <property type="component" value="Unassembled WGS sequence"/>
</dbReference>